<keyword evidence="2" id="KW-1185">Reference proteome</keyword>
<organism evidence="1 2">
    <name type="scientific">Methylophaga aminisulfidivorans MP</name>
    <dbReference type="NCBI Taxonomy" id="1026882"/>
    <lineage>
        <taxon>Bacteria</taxon>
        <taxon>Pseudomonadati</taxon>
        <taxon>Pseudomonadota</taxon>
        <taxon>Gammaproteobacteria</taxon>
        <taxon>Thiotrichales</taxon>
        <taxon>Piscirickettsiaceae</taxon>
        <taxon>Methylophaga</taxon>
    </lineage>
</organism>
<accession>F5SWY3</accession>
<gene>
    <name evidence="1" type="ORF">MAMP_01870</name>
</gene>
<comment type="caution">
    <text evidence="1">The sequence shown here is derived from an EMBL/GenBank/DDBJ whole genome shotgun (WGS) entry which is preliminary data.</text>
</comment>
<dbReference type="AlphaFoldDB" id="F5SWY3"/>
<reference evidence="1 2" key="1">
    <citation type="journal article" date="2011" name="J. Bacteriol.">
        <title>Draft genome sequence of Methylophaga aminisulfidivorans MP T.</title>
        <authorList>
            <person name="Han G.H."/>
            <person name="Kim W."/>
            <person name="Chun J."/>
            <person name="Kim S.W."/>
        </authorList>
    </citation>
    <scope>NUCLEOTIDE SEQUENCE [LARGE SCALE GENOMIC DNA]</scope>
    <source>
        <strain evidence="2">MP(T)</strain>
    </source>
</reference>
<protein>
    <submittedName>
        <fullName evidence="1">Uncharacterized protein</fullName>
    </submittedName>
</protein>
<proteinExistence type="predicted"/>
<name>F5SWY3_9GAMM</name>
<evidence type="ECO:0000313" key="1">
    <source>
        <dbReference type="EMBL" id="EGL54876.1"/>
    </source>
</evidence>
<sequence length="45" mass="5059">MLIDVKSASPDTLLAEVKQHNSRDAIIVMGIVDVYFPNDVQRDPF</sequence>
<dbReference type="Proteomes" id="UP000003544">
    <property type="component" value="Unassembled WGS sequence"/>
</dbReference>
<dbReference type="EMBL" id="AFIG01000001">
    <property type="protein sequence ID" value="EGL54876.1"/>
    <property type="molecule type" value="Genomic_DNA"/>
</dbReference>
<evidence type="ECO:0000313" key="2">
    <source>
        <dbReference type="Proteomes" id="UP000003544"/>
    </source>
</evidence>